<dbReference type="Proteomes" id="UP000295252">
    <property type="component" value="Chromosome II"/>
</dbReference>
<dbReference type="Gramene" id="CDP20130">
    <property type="protein sequence ID" value="CDP20130"/>
    <property type="gene ID" value="GSCOC_T00011270001"/>
</dbReference>
<dbReference type="EMBL" id="HG740005">
    <property type="protein sequence ID" value="CDP20130.1"/>
    <property type="molecule type" value="Genomic_DNA"/>
</dbReference>
<accession>A0A068VH40</accession>
<dbReference type="InParanoid" id="A0A068VH40"/>
<reference evidence="3" key="1">
    <citation type="journal article" date="2014" name="Science">
        <title>The coffee genome provides insight into the convergent evolution of caffeine biosynthesis.</title>
        <authorList>
            <person name="Denoeud F."/>
            <person name="Carretero-Paulet L."/>
            <person name="Dereeper A."/>
            <person name="Droc G."/>
            <person name="Guyot R."/>
            <person name="Pietrella M."/>
            <person name="Zheng C."/>
            <person name="Alberti A."/>
            <person name="Anthony F."/>
            <person name="Aprea G."/>
            <person name="Aury J.M."/>
            <person name="Bento P."/>
            <person name="Bernard M."/>
            <person name="Bocs S."/>
            <person name="Campa C."/>
            <person name="Cenci A."/>
            <person name="Combes M.C."/>
            <person name="Crouzillat D."/>
            <person name="Da Silva C."/>
            <person name="Daddiego L."/>
            <person name="De Bellis F."/>
            <person name="Dussert S."/>
            <person name="Garsmeur O."/>
            <person name="Gayraud T."/>
            <person name="Guignon V."/>
            <person name="Jahn K."/>
            <person name="Jamilloux V."/>
            <person name="Joet T."/>
            <person name="Labadie K."/>
            <person name="Lan T."/>
            <person name="Leclercq J."/>
            <person name="Lepelley M."/>
            <person name="Leroy T."/>
            <person name="Li L.T."/>
            <person name="Librado P."/>
            <person name="Lopez L."/>
            <person name="Munoz A."/>
            <person name="Noel B."/>
            <person name="Pallavicini A."/>
            <person name="Perrotta G."/>
            <person name="Poncet V."/>
            <person name="Pot D."/>
            <person name="Priyono X."/>
            <person name="Rigoreau M."/>
            <person name="Rouard M."/>
            <person name="Rozas J."/>
            <person name="Tranchant-Dubreuil C."/>
            <person name="VanBuren R."/>
            <person name="Zhang Q."/>
            <person name="Andrade A.C."/>
            <person name="Argout X."/>
            <person name="Bertrand B."/>
            <person name="de Kochko A."/>
            <person name="Graziosi G."/>
            <person name="Henry R.J."/>
            <person name="Jayarama X."/>
            <person name="Ming R."/>
            <person name="Nagai C."/>
            <person name="Rounsley S."/>
            <person name="Sankoff D."/>
            <person name="Giuliano G."/>
            <person name="Albert V.A."/>
            <person name="Wincker P."/>
            <person name="Lashermes P."/>
        </authorList>
    </citation>
    <scope>NUCLEOTIDE SEQUENCE [LARGE SCALE GENOMIC DNA]</scope>
    <source>
        <strain evidence="3">cv. DH200-94</strain>
    </source>
</reference>
<feature type="region of interest" description="Disordered" evidence="1">
    <location>
        <begin position="1"/>
        <end position="32"/>
    </location>
</feature>
<evidence type="ECO:0000313" key="3">
    <source>
        <dbReference type="Proteomes" id="UP000295252"/>
    </source>
</evidence>
<name>A0A068VH40_COFCA</name>
<gene>
    <name evidence="2" type="ORF">GSCOC_T00011270001</name>
</gene>
<evidence type="ECO:0000313" key="2">
    <source>
        <dbReference type="EMBL" id="CDP20130.1"/>
    </source>
</evidence>
<organism evidence="2 3">
    <name type="scientific">Coffea canephora</name>
    <name type="common">Robusta coffee</name>
    <dbReference type="NCBI Taxonomy" id="49390"/>
    <lineage>
        <taxon>Eukaryota</taxon>
        <taxon>Viridiplantae</taxon>
        <taxon>Streptophyta</taxon>
        <taxon>Embryophyta</taxon>
        <taxon>Tracheophyta</taxon>
        <taxon>Spermatophyta</taxon>
        <taxon>Magnoliopsida</taxon>
        <taxon>eudicotyledons</taxon>
        <taxon>Gunneridae</taxon>
        <taxon>Pentapetalae</taxon>
        <taxon>asterids</taxon>
        <taxon>lamiids</taxon>
        <taxon>Gentianales</taxon>
        <taxon>Rubiaceae</taxon>
        <taxon>Ixoroideae</taxon>
        <taxon>Gardenieae complex</taxon>
        <taxon>Bertiereae - Coffeeae clade</taxon>
        <taxon>Coffeeae</taxon>
        <taxon>Coffea</taxon>
    </lineage>
</organism>
<protein>
    <submittedName>
        <fullName evidence="2">Uncharacterized protein</fullName>
    </submittedName>
</protein>
<evidence type="ECO:0000256" key="1">
    <source>
        <dbReference type="SAM" id="MobiDB-lite"/>
    </source>
</evidence>
<dbReference type="AlphaFoldDB" id="A0A068VH40"/>
<proteinExistence type="predicted"/>
<keyword evidence="3" id="KW-1185">Reference proteome</keyword>
<sequence>MPLLILDRPSEPWYPRPLQPTRRPQFDISSSG</sequence>